<evidence type="ECO:0000259" key="8">
    <source>
        <dbReference type="Pfam" id="PF15705"/>
    </source>
</evidence>
<keyword evidence="5 7" id="KW-0472">Membrane</keyword>
<dbReference type="Pfam" id="PF23481">
    <property type="entry name" value="Ig_TMEM132_2nd"/>
    <property type="match status" value="1"/>
</dbReference>
<evidence type="ECO:0000313" key="16">
    <source>
        <dbReference type="Proteomes" id="UP000472273"/>
    </source>
</evidence>
<evidence type="ECO:0000259" key="10">
    <source>
        <dbReference type="Pfam" id="PF16070"/>
    </source>
</evidence>
<dbReference type="Pfam" id="PF15706">
    <property type="entry name" value="TMEM132_C"/>
    <property type="match status" value="1"/>
</dbReference>
<dbReference type="GeneTree" id="ENSGT00940000154702"/>
<dbReference type="Proteomes" id="UP000472273">
    <property type="component" value="Unplaced"/>
</dbReference>
<dbReference type="InterPro" id="IPR055422">
    <property type="entry name" value="Ig_TMEM132_2nd"/>
</dbReference>
<dbReference type="InterPro" id="IPR031437">
    <property type="entry name" value="Ig_TMEM132_4th"/>
</dbReference>
<dbReference type="InterPro" id="IPR026307">
    <property type="entry name" value="TMEM132"/>
</dbReference>
<feature type="domain" description="Transmembrane protein TMEM132 fifth" evidence="13">
    <location>
        <begin position="476"/>
        <end position="587"/>
    </location>
</feature>
<comment type="subcellular location">
    <subcellularLocation>
        <location evidence="1">Membrane</location>
        <topology evidence="1">Single-pass type I membrane protein</topology>
    </subcellularLocation>
</comment>
<feature type="domain" description="Transmembrane protein TMEM132 C-terminal" evidence="9">
    <location>
        <begin position="810"/>
        <end position="894"/>
    </location>
</feature>
<dbReference type="AlphaFoldDB" id="A0A670ZV61"/>
<dbReference type="InterPro" id="IPR055423">
    <property type="entry name" value="Ig_TMEM132_5th"/>
</dbReference>
<evidence type="ECO:0000313" key="15">
    <source>
        <dbReference type="Ensembl" id="ENSPTXP00000026630.1"/>
    </source>
</evidence>
<dbReference type="Pfam" id="PF23039">
    <property type="entry name" value="TMEM132_3rd"/>
    <property type="match status" value="1"/>
</dbReference>
<feature type="domain" description="Transmembrane protein TMEM132 sixth" evidence="14">
    <location>
        <begin position="588"/>
        <end position="703"/>
    </location>
</feature>
<dbReference type="GO" id="GO:0016020">
    <property type="term" value="C:membrane"/>
    <property type="evidence" value="ECO:0007669"/>
    <property type="project" value="UniProtKB-SubCell"/>
</dbReference>
<gene>
    <name evidence="15" type="primary">TMEM132C</name>
</gene>
<comment type="similarity">
    <text evidence="2">Belongs to the TMEM132 family.</text>
</comment>
<evidence type="ECO:0000256" key="4">
    <source>
        <dbReference type="ARBA" id="ARBA00022989"/>
    </source>
</evidence>
<evidence type="ECO:0000256" key="2">
    <source>
        <dbReference type="ARBA" id="ARBA00006166"/>
    </source>
</evidence>
<feature type="domain" description="Transmembrane protein TMEM132 second Ig-like" evidence="12">
    <location>
        <begin position="113"/>
        <end position="251"/>
    </location>
</feature>
<feature type="compositionally biased region" description="Basic and acidic residues" evidence="6">
    <location>
        <begin position="761"/>
        <end position="770"/>
    </location>
</feature>
<dbReference type="Ensembl" id="ENSPTXT00000027445.1">
    <property type="protein sequence ID" value="ENSPTXP00000026630.1"/>
    <property type="gene ID" value="ENSPTXG00000018407.1"/>
</dbReference>
<feature type="domain" description="Transmembrane protein TMEM132 cohesin-like" evidence="11">
    <location>
        <begin position="265"/>
        <end position="404"/>
    </location>
</feature>
<evidence type="ECO:0000256" key="5">
    <source>
        <dbReference type="ARBA" id="ARBA00023136"/>
    </source>
</evidence>
<accession>A0A670ZV61</accession>
<feature type="transmembrane region" description="Helical" evidence="7">
    <location>
        <begin position="843"/>
        <end position="866"/>
    </location>
</feature>
<keyword evidence="4 7" id="KW-1133">Transmembrane helix</keyword>
<dbReference type="InterPro" id="IPR055421">
    <property type="entry name" value="TMEM132_3rd"/>
</dbReference>
<evidence type="ECO:0000259" key="11">
    <source>
        <dbReference type="Pfam" id="PF23039"/>
    </source>
</evidence>
<evidence type="ECO:0000256" key="7">
    <source>
        <dbReference type="SAM" id="Phobius"/>
    </source>
</evidence>
<evidence type="ECO:0000256" key="3">
    <source>
        <dbReference type="ARBA" id="ARBA00022692"/>
    </source>
</evidence>
<dbReference type="PANTHER" id="PTHR13388:SF4">
    <property type="entry name" value="TRANSMEMBRANE PROTEIN 132C"/>
    <property type="match status" value="1"/>
</dbReference>
<dbReference type="Pfam" id="PF16070">
    <property type="entry name" value="Ig_TMEM132_4th"/>
    <property type="match status" value="1"/>
</dbReference>
<dbReference type="Pfam" id="PF15705">
    <property type="entry name" value="TMEM132_N"/>
    <property type="match status" value="1"/>
</dbReference>
<protein>
    <submittedName>
        <fullName evidence="15">Transmembrane protein 132C</fullName>
    </submittedName>
</protein>
<dbReference type="InterPro" id="IPR055424">
    <property type="entry name" value="Ig_TMEM132_6th"/>
</dbReference>
<feature type="region of interest" description="Disordered" evidence="6">
    <location>
        <begin position="743"/>
        <end position="779"/>
    </location>
</feature>
<evidence type="ECO:0000256" key="6">
    <source>
        <dbReference type="SAM" id="MobiDB-lite"/>
    </source>
</evidence>
<organism evidence="15 16">
    <name type="scientific">Pseudonaja textilis</name>
    <name type="common">Eastern brown snake</name>
    <dbReference type="NCBI Taxonomy" id="8673"/>
    <lineage>
        <taxon>Eukaryota</taxon>
        <taxon>Metazoa</taxon>
        <taxon>Chordata</taxon>
        <taxon>Craniata</taxon>
        <taxon>Vertebrata</taxon>
        <taxon>Euteleostomi</taxon>
        <taxon>Lepidosauria</taxon>
        <taxon>Squamata</taxon>
        <taxon>Bifurcata</taxon>
        <taxon>Unidentata</taxon>
        <taxon>Episquamata</taxon>
        <taxon>Toxicofera</taxon>
        <taxon>Serpentes</taxon>
        <taxon>Colubroidea</taxon>
        <taxon>Elapidae</taxon>
        <taxon>Hydrophiinae</taxon>
        <taxon>Pseudonaja</taxon>
    </lineage>
</organism>
<reference evidence="15" key="2">
    <citation type="submission" date="2025-09" db="UniProtKB">
        <authorList>
            <consortium name="Ensembl"/>
        </authorList>
    </citation>
    <scope>IDENTIFICATION</scope>
</reference>
<name>A0A670ZV61_PSETE</name>
<proteinExistence type="inferred from homology"/>
<evidence type="ECO:0000259" key="12">
    <source>
        <dbReference type="Pfam" id="PF23481"/>
    </source>
</evidence>
<dbReference type="Pfam" id="PF23486">
    <property type="entry name" value="Ig_TMEM132_5th"/>
    <property type="match status" value="1"/>
</dbReference>
<evidence type="ECO:0000259" key="13">
    <source>
        <dbReference type="Pfam" id="PF23486"/>
    </source>
</evidence>
<evidence type="ECO:0000256" key="1">
    <source>
        <dbReference type="ARBA" id="ARBA00004479"/>
    </source>
</evidence>
<keyword evidence="16" id="KW-1185">Reference proteome</keyword>
<feature type="domain" description="Transmembrane protein TMEM132 N-terminal" evidence="8">
    <location>
        <begin position="34"/>
        <end position="96"/>
    </location>
</feature>
<feature type="compositionally biased region" description="Basic and acidic residues" evidence="6">
    <location>
        <begin position="743"/>
        <end position="752"/>
    </location>
</feature>
<dbReference type="Pfam" id="PF23487">
    <property type="entry name" value="Ig_TMEM132_6th"/>
    <property type="match status" value="1"/>
</dbReference>
<dbReference type="OMA" id="VYEVFSW"/>
<dbReference type="InterPro" id="IPR031435">
    <property type="entry name" value="TMEM132_N"/>
</dbReference>
<feature type="domain" description="Transmembrane protein family 132 fourth" evidence="10">
    <location>
        <begin position="406"/>
        <end position="463"/>
    </location>
</feature>
<evidence type="ECO:0000259" key="14">
    <source>
        <dbReference type="Pfam" id="PF23487"/>
    </source>
</evidence>
<reference evidence="15" key="1">
    <citation type="submission" date="2025-08" db="UniProtKB">
        <authorList>
            <consortium name="Ensembl"/>
        </authorList>
    </citation>
    <scope>IDENTIFICATION</scope>
</reference>
<evidence type="ECO:0000259" key="9">
    <source>
        <dbReference type="Pfam" id="PF15706"/>
    </source>
</evidence>
<dbReference type="InterPro" id="IPR031436">
    <property type="entry name" value="TMEM132_C"/>
</dbReference>
<dbReference type="PANTHER" id="PTHR13388">
    <property type="entry name" value="DETONATOR, ISOFORM E"/>
    <property type="match status" value="1"/>
</dbReference>
<keyword evidence="3 7" id="KW-0812">Transmembrane</keyword>
<sequence length="1022" mass="113489">QMLKNTGLKSTLAMGRVVFDGVQKFSSLSAYLPVKYQISGTESSFFLREANHEFIKNSSLQSRVETFFTYKTKKRPVVSVSYGPFLVEHDVPQDLLLTPNAFGSTNKFTFNWKLKTYIMSEKIYLTRPKVQILFYIVGRDWDDYSMSEQLPCMHVFAFWETLGVRGSCRLKGDLGLCVASLDLQPTWFNPPTVVTGRKKVVDRSDGILVELYYAIHPGGENGECSTEDLRKGNAIRPGKEGAGERMSHLQRIGSISLHQAPETSQLTELWLDSDIVIQLPLKPVKQGEVVTASVTVTNNITVDQFILRAKVKKGVNILNAKISELRQWDVMQEVSNGGKHSTIAVMCHRIKANSRSSEVVRLNFEIASFSSLSGTQPISWQVEYPQKKMTEMALSEIFICQKDLVGIVPLAMDTDILNTAILTGKTVAVPIKVISVEENNVVMDISESVECKSSAEDVVKVKSLLVFIVSILIILTRDSDDEDVDDHKGRGCTLQYQHAMVRVLTQFVAEDASPSGQLSYLLGSDWQIDITDLVTDFMKLEKPYVAELQGGKVLVGQEVGMTMVQVLSPLSDSILAEKTVTVLDDKVTITDMGVQLVAGLSLVLQPSIASPQAFVATTIAQDLLHTPKQEAMVSSWIQFSDGAVTPLDIYDPRDFSLSASSLDELVVSAHQSSTVKWPVVVAEGEGEGLLVKVDMMISESCQKSKRKSILAVGNGNIKVKFGQNDANPHGLGDYSAEEIENHASDRRQKVFDQEGQYYRSSSDEREEGPGRKTSVTAKSTTKNKVFKSIPEGDKLSDEGLLQNIPIDFTNFPAQIDLPQSNNGMEDSDLVETPRALSDLETGMYALLGVFCLAILVFLINCATFTLKYRHKQLPMEREASMNHSHDWVWLGNEMELLDNPADVSPPPDECTTIIDQGVGFDAGSQLLVGTPKKLPSQSSPKIQLRDKQIRDLKQEHPLHSPTSKRKRVKFTTFTTIPPDDGCPTVNSILNCNEDDIKWVCQDMDLGESKQIRNYLEKLKDKM</sequence>